<dbReference type="Pfam" id="PF13649">
    <property type="entry name" value="Methyltransf_25"/>
    <property type="match status" value="1"/>
</dbReference>
<feature type="domain" description="Methyltransferase" evidence="1">
    <location>
        <begin position="47"/>
        <end position="147"/>
    </location>
</feature>
<dbReference type="InParanoid" id="A0A1E7FFD2"/>
<dbReference type="InterPro" id="IPR050508">
    <property type="entry name" value="Methyltransf_Superfamily"/>
</dbReference>
<evidence type="ECO:0000259" key="1">
    <source>
        <dbReference type="Pfam" id="PF13649"/>
    </source>
</evidence>
<dbReference type="PANTHER" id="PTHR42912">
    <property type="entry name" value="METHYLTRANSFERASE"/>
    <property type="match status" value="1"/>
</dbReference>
<dbReference type="Proteomes" id="UP000095751">
    <property type="component" value="Unassembled WGS sequence"/>
</dbReference>
<dbReference type="GO" id="GO:0032259">
    <property type="term" value="P:methylation"/>
    <property type="evidence" value="ECO:0007669"/>
    <property type="project" value="UniProtKB-KW"/>
</dbReference>
<dbReference type="GO" id="GO:0008168">
    <property type="term" value="F:methyltransferase activity"/>
    <property type="evidence" value="ECO:0007669"/>
    <property type="project" value="UniProtKB-KW"/>
</dbReference>
<dbReference type="EMBL" id="KV784358">
    <property type="protein sequence ID" value="OEU16836.1"/>
    <property type="molecule type" value="Genomic_DNA"/>
</dbReference>
<keyword evidence="3" id="KW-1185">Reference proteome</keyword>
<dbReference type="Gene3D" id="3.40.50.150">
    <property type="entry name" value="Vaccinia Virus protein VP39"/>
    <property type="match status" value="1"/>
</dbReference>
<dbReference type="KEGG" id="fcy:FRACYDRAFT_185776"/>
<gene>
    <name evidence="2" type="ORF">FRACYDRAFT_185776</name>
</gene>
<keyword evidence="2" id="KW-0489">Methyltransferase</keyword>
<dbReference type="InterPro" id="IPR041698">
    <property type="entry name" value="Methyltransf_25"/>
</dbReference>
<name>A0A1E7FFD2_9STRA</name>
<sequence length="229" mass="24668">ALTPKEAETAYDSYAESYDELDGGKAADILGLDVARTKLFRQARGNVLEIACGTGLNLSKYDPSKITSLTLVDVSEGMLNESKKRIKSIPSLQNIPIKFIQADATSELVDRFGKESFDTVVDSFSLCVMGTTGAKSCLEQIQQVVKTKRNNGQILLLENTRSSNPVLGLYQDATAETAASAGGKGCIYNQDVTKLIQSTNGIEIINENLYAKGIFRSYQCETTATATAG</sequence>
<keyword evidence="2" id="KW-0808">Transferase</keyword>
<reference evidence="2 3" key="1">
    <citation type="submission" date="2016-09" db="EMBL/GenBank/DDBJ databases">
        <title>Extensive genetic diversity and differential bi-allelic expression allows diatom success in the polar Southern Ocean.</title>
        <authorList>
            <consortium name="DOE Joint Genome Institute"/>
            <person name="Mock T."/>
            <person name="Otillar R.P."/>
            <person name="Strauss J."/>
            <person name="Dupont C."/>
            <person name="Frickenhaus S."/>
            <person name="Maumus F."/>
            <person name="Mcmullan M."/>
            <person name="Sanges R."/>
            <person name="Schmutz J."/>
            <person name="Toseland A."/>
            <person name="Valas R."/>
            <person name="Veluchamy A."/>
            <person name="Ward B.J."/>
            <person name="Allen A."/>
            <person name="Barry K."/>
            <person name="Falciatore A."/>
            <person name="Ferrante M."/>
            <person name="Fortunato A.E."/>
            <person name="Gloeckner G."/>
            <person name="Gruber A."/>
            <person name="Hipkin R."/>
            <person name="Janech M."/>
            <person name="Kroth P."/>
            <person name="Leese F."/>
            <person name="Lindquist E."/>
            <person name="Lyon B.R."/>
            <person name="Martin J."/>
            <person name="Mayer C."/>
            <person name="Parker M."/>
            <person name="Quesneville H."/>
            <person name="Raymond J."/>
            <person name="Uhlig C."/>
            <person name="Valentin K.U."/>
            <person name="Worden A.Z."/>
            <person name="Armbrust E.V."/>
            <person name="Bowler C."/>
            <person name="Green B."/>
            <person name="Moulton V."/>
            <person name="Van Oosterhout C."/>
            <person name="Grigoriev I."/>
        </authorList>
    </citation>
    <scope>NUCLEOTIDE SEQUENCE [LARGE SCALE GENOMIC DNA]</scope>
    <source>
        <strain evidence="2 3">CCMP1102</strain>
    </source>
</reference>
<dbReference type="PANTHER" id="PTHR42912:SF96">
    <property type="entry name" value="METHYLTRANSFERASE DOMAIN-CONTAINING PROTEIN"/>
    <property type="match status" value="1"/>
</dbReference>
<dbReference type="SUPFAM" id="SSF53335">
    <property type="entry name" value="S-adenosyl-L-methionine-dependent methyltransferases"/>
    <property type="match status" value="1"/>
</dbReference>
<dbReference type="CDD" id="cd02440">
    <property type="entry name" value="AdoMet_MTases"/>
    <property type="match status" value="1"/>
</dbReference>
<evidence type="ECO:0000313" key="2">
    <source>
        <dbReference type="EMBL" id="OEU16836.1"/>
    </source>
</evidence>
<accession>A0A1E7FFD2</accession>
<proteinExistence type="predicted"/>
<dbReference type="InterPro" id="IPR029063">
    <property type="entry name" value="SAM-dependent_MTases_sf"/>
</dbReference>
<dbReference type="AlphaFoldDB" id="A0A1E7FFD2"/>
<evidence type="ECO:0000313" key="3">
    <source>
        <dbReference type="Proteomes" id="UP000095751"/>
    </source>
</evidence>
<organism evidence="2 3">
    <name type="scientific">Fragilariopsis cylindrus CCMP1102</name>
    <dbReference type="NCBI Taxonomy" id="635003"/>
    <lineage>
        <taxon>Eukaryota</taxon>
        <taxon>Sar</taxon>
        <taxon>Stramenopiles</taxon>
        <taxon>Ochrophyta</taxon>
        <taxon>Bacillariophyta</taxon>
        <taxon>Bacillariophyceae</taxon>
        <taxon>Bacillariophycidae</taxon>
        <taxon>Bacillariales</taxon>
        <taxon>Bacillariaceae</taxon>
        <taxon>Fragilariopsis</taxon>
    </lineage>
</organism>
<feature type="non-terminal residue" evidence="2">
    <location>
        <position position="1"/>
    </location>
</feature>
<dbReference type="OrthoDB" id="416496at2759"/>
<protein>
    <submittedName>
        <fullName evidence="2">S-adenosyl-L-methionine-dependent methyltransferase</fullName>
    </submittedName>
</protein>